<dbReference type="InterPro" id="IPR027417">
    <property type="entry name" value="P-loop_NTPase"/>
</dbReference>
<keyword evidence="4" id="KW-1185">Reference proteome</keyword>
<dbReference type="PANTHER" id="PTHR12788">
    <property type="entry name" value="PROTEIN-TYROSINE SULFOTRANSFERASE 2"/>
    <property type="match status" value="1"/>
</dbReference>
<dbReference type="Pfam" id="PF13469">
    <property type="entry name" value="Sulfotransfer_3"/>
    <property type="match status" value="1"/>
</dbReference>
<gene>
    <name evidence="3" type="ORF">ISP20_17280</name>
</gene>
<dbReference type="InterPro" id="IPR011990">
    <property type="entry name" value="TPR-like_helical_dom_sf"/>
</dbReference>
<dbReference type="PANTHER" id="PTHR12788:SF10">
    <property type="entry name" value="PROTEIN-TYROSINE SULFOTRANSFERASE"/>
    <property type="match status" value="1"/>
</dbReference>
<dbReference type="Gene3D" id="1.25.40.10">
    <property type="entry name" value="Tetratricopeptide repeat domain"/>
    <property type="match status" value="1"/>
</dbReference>
<comment type="caution">
    <text evidence="3">The sequence shown here is derived from an EMBL/GenBank/DDBJ whole genome shotgun (WGS) entry which is preliminary data.</text>
</comment>
<dbReference type="Gene3D" id="3.40.50.300">
    <property type="entry name" value="P-loop containing nucleotide triphosphate hydrolases"/>
    <property type="match status" value="1"/>
</dbReference>
<accession>A0ABS2JWU2</accession>
<dbReference type="SMART" id="SM00028">
    <property type="entry name" value="TPR"/>
    <property type="match status" value="4"/>
</dbReference>
<dbReference type="Pfam" id="PF13432">
    <property type="entry name" value="TPR_16"/>
    <property type="match status" value="1"/>
</dbReference>
<reference evidence="3 4" key="1">
    <citation type="submission" date="2020-10" db="EMBL/GenBank/DDBJ databases">
        <title>Phylogeny of dyella-like bacteria.</title>
        <authorList>
            <person name="Fu J."/>
        </authorList>
    </citation>
    <scope>NUCLEOTIDE SEQUENCE [LARGE SCALE GENOMIC DNA]</scope>
    <source>
        <strain evidence="3 4">THG-B117</strain>
    </source>
</reference>
<dbReference type="Proteomes" id="UP001430065">
    <property type="component" value="Unassembled WGS sequence"/>
</dbReference>
<evidence type="ECO:0000256" key="2">
    <source>
        <dbReference type="PROSITE-ProRule" id="PRU00339"/>
    </source>
</evidence>
<sequence length="609" mass="67175">MLAAYHGGDMATVLALGESVAQAGDAGDTVLLLLGAAQQSQFKLDDALASFRRLVDRRPDVAEYWNNLAVVARQLDDLPTAEHALRQALSLAPQEAQIHYNLGLLYAQQQRWLQAREALLEAVQLVPAFIDARLQAAYACHVCGDNSGEQAMLDGAEAWPPQPVEQALILATMLATQGCLPDAFAALDKAVLPEGEQAQVARWRLAARRAALHERNNRIEQAQAELAALPLEMLETLPAVNQALRSEGLSAHAAVAARLGDSTGAATLSQRILDTAQEHDVRANAAFALAAALAKQGQHQQAWRAAEMAHEVQLATARDIVPELLAEGSRPLAMTAHGVSHREHDGWRTLDGPRKQDSPVFVVGFPRSGTTLLEQMLDAHPDFRSMDERAFVYELTERMNLAGQPYPAGLANLSQGEADQLRAIYRQLAAKVVPGLGAHRLVDKNPLNMLCLPMIARLFPEARIILCLRHPCDVLLSCFMQPFRSPAFMVMCSSLQRLAEGYVQAFEHWFGNVEVLAPRVLEWRYESVVERFDEQVSRVGQFLELADASPMARFAEHARAKGYISTPSYAQVTEGIHRKAVNRWHAYRDMFEPVLPILQPMMERLGYDA</sequence>
<dbReference type="SUPFAM" id="SSF48452">
    <property type="entry name" value="TPR-like"/>
    <property type="match status" value="2"/>
</dbReference>
<evidence type="ECO:0000313" key="3">
    <source>
        <dbReference type="EMBL" id="MBM7122922.1"/>
    </source>
</evidence>
<name>A0ABS2JWU2_9GAMM</name>
<proteinExistence type="predicted"/>
<dbReference type="SUPFAM" id="SSF52540">
    <property type="entry name" value="P-loop containing nucleoside triphosphate hydrolases"/>
    <property type="match status" value="1"/>
</dbReference>
<organism evidence="3 4">
    <name type="scientific">Dyella kyungheensis</name>
    <dbReference type="NCBI Taxonomy" id="1242174"/>
    <lineage>
        <taxon>Bacteria</taxon>
        <taxon>Pseudomonadati</taxon>
        <taxon>Pseudomonadota</taxon>
        <taxon>Gammaproteobacteria</taxon>
        <taxon>Lysobacterales</taxon>
        <taxon>Rhodanobacteraceae</taxon>
        <taxon>Dyella</taxon>
    </lineage>
</organism>
<evidence type="ECO:0000256" key="1">
    <source>
        <dbReference type="ARBA" id="ARBA00022679"/>
    </source>
</evidence>
<protein>
    <submittedName>
        <fullName evidence="3">Sulfotransferase</fullName>
    </submittedName>
</protein>
<keyword evidence="1" id="KW-0808">Transferase</keyword>
<dbReference type="InterPro" id="IPR019734">
    <property type="entry name" value="TPR_rpt"/>
</dbReference>
<evidence type="ECO:0000313" key="4">
    <source>
        <dbReference type="Proteomes" id="UP001430065"/>
    </source>
</evidence>
<feature type="repeat" description="TPR" evidence="2">
    <location>
        <begin position="96"/>
        <end position="129"/>
    </location>
</feature>
<keyword evidence="2" id="KW-0802">TPR repeat</keyword>
<dbReference type="InterPro" id="IPR026634">
    <property type="entry name" value="TPST-like"/>
</dbReference>
<dbReference type="EMBL" id="JADIKC010000007">
    <property type="protein sequence ID" value="MBM7122922.1"/>
    <property type="molecule type" value="Genomic_DNA"/>
</dbReference>
<dbReference type="PROSITE" id="PS50005">
    <property type="entry name" value="TPR"/>
    <property type="match status" value="2"/>
</dbReference>
<feature type="repeat" description="TPR" evidence="2">
    <location>
        <begin position="62"/>
        <end position="95"/>
    </location>
</feature>